<dbReference type="SUPFAM" id="SSF68906">
    <property type="entry name" value="SAP domain"/>
    <property type="match status" value="1"/>
</dbReference>
<dbReference type="AlphaFoldDB" id="A0AAW1PSZ5"/>
<protein>
    <recommendedName>
        <fullName evidence="1">SAP domain-containing protein</fullName>
    </recommendedName>
</protein>
<evidence type="ECO:0000259" key="1">
    <source>
        <dbReference type="PROSITE" id="PS50800"/>
    </source>
</evidence>
<dbReference type="InterPro" id="IPR003034">
    <property type="entry name" value="SAP_dom"/>
</dbReference>
<evidence type="ECO:0000313" key="3">
    <source>
        <dbReference type="Proteomes" id="UP001465755"/>
    </source>
</evidence>
<dbReference type="PROSITE" id="PS50800">
    <property type="entry name" value="SAP"/>
    <property type="match status" value="1"/>
</dbReference>
<comment type="caution">
    <text evidence="2">The sequence shown here is derived from an EMBL/GenBank/DDBJ whole genome shotgun (WGS) entry which is preliminary data.</text>
</comment>
<proteinExistence type="predicted"/>
<name>A0AAW1PSZ5_9CHLO</name>
<dbReference type="Pfam" id="PF02037">
    <property type="entry name" value="SAP"/>
    <property type="match status" value="1"/>
</dbReference>
<reference evidence="2 3" key="1">
    <citation type="journal article" date="2024" name="Nat. Commun.">
        <title>Phylogenomics reveals the evolutionary origins of lichenization in chlorophyte algae.</title>
        <authorList>
            <person name="Puginier C."/>
            <person name="Libourel C."/>
            <person name="Otte J."/>
            <person name="Skaloud P."/>
            <person name="Haon M."/>
            <person name="Grisel S."/>
            <person name="Petersen M."/>
            <person name="Berrin J.G."/>
            <person name="Delaux P.M."/>
            <person name="Dal Grande F."/>
            <person name="Keller J."/>
        </authorList>
    </citation>
    <scope>NUCLEOTIDE SEQUENCE [LARGE SCALE GENOMIC DNA]</scope>
    <source>
        <strain evidence="2 3">SAG 2036</strain>
    </source>
</reference>
<dbReference type="SMART" id="SM00513">
    <property type="entry name" value="SAP"/>
    <property type="match status" value="1"/>
</dbReference>
<dbReference type="EMBL" id="JALJOQ010000010">
    <property type="protein sequence ID" value="KAK9811937.1"/>
    <property type="molecule type" value="Genomic_DNA"/>
</dbReference>
<gene>
    <name evidence="2" type="ORF">WJX73_000966</name>
</gene>
<keyword evidence="3" id="KW-1185">Reference proteome</keyword>
<dbReference type="InterPro" id="IPR036361">
    <property type="entry name" value="SAP_dom_sf"/>
</dbReference>
<evidence type="ECO:0000313" key="2">
    <source>
        <dbReference type="EMBL" id="KAK9811937.1"/>
    </source>
</evidence>
<organism evidence="2 3">
    <name type="scientific">Symbiochloris irregularis</name>
    <dbReference type="NCBI Taxonomy" id="706552"/>
    <lineage>
        <taxon>Eukaryota</taxon>
        <taxon>Viridiplantae</taxon>
        <taxon>Chlorophyta</taxon>
        <taxon>core chlorophytes</taxon>
        <taxon>Trebouxiophyceae</taxon>
        <taxon>Trebouxiales</taxon>
        <taxon>Trebouxiaceae</taxon>
        <taxon>Symbiochloris</taxon>
    </lineage>
</organism>
<feature type="domain" description="SAP" evidence="1">
    <location>
        <begin position="8"/>
        <end position="42"/>
    </location>
</feature>
<sequence length="92" mass="10280">MDLSYEVLEGMTLANLKEQCKARGMPVSGTKATLIARLLPKKRGKPPANLSASVMEALEAEKKRKAHTKAVQWQKRMLKKYRITKADLAAIE</sequence>
<dbReference type="Gene3D" id="1.10.720.30">
    <property type="entry name" value="SAP domain"/>
    <property type="match status" value="1"/>
</dbReference>
<dbReference type="Proteomes" id="UP001465755">
    <property type="component" value="Unassembled WGS sequence"/>
</dbReference>
<accession>A0AAW1PSZ5</accession>